<comment type="similarity">
    <text evidence="2">Belongs to the hyi family.</text>
</comment>
<evidence type="ECO:0000256" key="2">
    <source>
        <dbReference type="PIRNR" id="PIRNR006241"/>
    </source>
</evidence>
<comment type="caution">
    <text evidence="5">The sequence shown here is derived from an EMBL/GenBank/DDBJ whole genome shotgun (WGS) entry which is preliminary data.</text>
</comment>
<dbReference type="Gene3D" id="3.20.20.150">
    <property type="entry name" value="Divalent-metal-dependent TIM barrel enzymes"/>
    <property type="match status" value="1"/>
</dbReference>
<dbReference type="Proteomes" id="UP000243507">
    <property type="component" value="Unassembled WGS sequence"/>
</dbReference>
<keyword evidence="5" id="KW-0670">Pyruvate</keyword>
<evidence type="ECO:0000256" key="3">
    <source>
        <dbReference type="PIRSR" id="PIRSR006241-50"/>
    </source>
</evidence>
<dbReference type="GO" id="GO:0008903">
    <property type="term" value="F:hydroxypyruvate isomerase activity"/>
    <property type="evidence" value="ECO:0007669"/>
    <property type="project" value="TreeGrafter"/>
</dbReference>
<evidence type="ECO:0000313" key="5">
    <source>
        <dbReference type="EMBL" id="PCD77976.1"/>
    </source>
</evidence>
<dbReference type="PIRSF" id="PIRSF006241">
    <property type="entry name" value="HyI"/>
    <property type="match status" value="1"/>
</dbReference>
<dbReference type="InterPro" id="IPR026040">
    <property type="entry name" value="HyI-like"/>
</dbReference>
<keyword evidence="1 2" id="KW-0413">Isomerase</keyword>
<feature type="domain" description="Xylose isomerase-like TIM barrel" evidence="4">
    <location>
        <begin position="21"/>
        <end position="250"/>
    </location>
</feature>
<dbReference type="Pfam" id="PF01261">
    <property type="entry name" value="AP_endonuc_2"/>
    <property type="match status" value="1"/>
</dbReference>
<dbReference type="PANTHER" id="PTHR43489:SF6">
    <property type="entry name" value="HYDROXYPYRUVATE ISOMERASE-RELATED"/>
    <property type="match status" value="1"/>
</dbReference>
<dbReference type="EMBL" id="NTJD01000001">
    <property type="protein sequence ID" value="PCD77976.1"/>
    <property type="molecule type" value="Genomic_DNA"/>
</dbReference>
<dbReference type="RefSeq" id="WP_096430201.1">
    <property type="nucleotide sequence ID" value="NZ_NTJD01000001.1"/>
</dbReference>
<accession>A0A2A4CV06</accession>
<feature type="active site" description="Proton donor/acceptor" evidence="3">
    <location>
        <position position="137"/>
    </location>
</feature>
<evidence type="ECO:0000256" key="1">
    <source>
        <dbReference type="ARBA" id="ARBA00023235"/>
    </source>
</evidence>
<dbReference type="OrthoDB" id="9786584at2"/>
<keyword evidence="6" id="KW-1185">Reference proteome</keyword>
<dbReference type="SUPFAM" id="SSF51658">
    <property type="entry name" value="Xylose isomerase-like"/>
    <property type="match status" value="1"/>
</dbReference>
<organism evidence="5 6">
    <name type="scientific">Pseudothioclava arenosa</name>
    <dbReference type="NCBI Taxonomy" id="1795308"/>
    <lineage>
        <taxon>Bacteria</taxon>
        <taxon>Pseudomonadati</taxon>
        <taxon>Pseudomonadota</taxon>
        <taxon>Alphaproteobacteria</taxon>
        <taxon>Rhodobacterales</taxon>
        <taxon>Paracoccaceae</taxon>
        <taxon>Pseudothioclava</taxon>
    </lineage>
</organism>
<name>A0A2A4CV06_9RHOB</name>
<dbReference type="GO" id="GO:0046487">
    <property type="term" value="P:glyoxylate metabolic process"/>
    <property type="evidence" value="ECO:0007669"/>
    <property type="project" value="TreeGrafter"/>
</dbReference>
<evidence type="ECO:0000259" key="4">
    <source>
        <dbReference type="Pfam" id="PF01261"/>
    </source>
</evidence>
<dbReference type="InterPro" id="IPR036237">
    <property type="entry name" value="Xyl_isomerase-like_sf"/>
</dbReference>
<evidence type="ECO:0000313" key="6">
    <source>
        <dbReference type="Proteomes" id="UP000243507"/>
    </source>
</evidence>
<sequence length="255" mass="27647">MLKFSANLSLLFSELPFMERFAAAKAAGFDAVEVQFPYDGPAQEMRDELVIHVLPLVVINAPPPNYTGGPRGFAAVPGQEARFRSDFRRVLRYAQVLKPLHLHVMAGASDAPEARACFIENLRWACAEAPNHSFLIEPINRGDMPGYFLADYDLAAEVIAEVGAPNLGLQFDFYHAQKITGDAQAAWARHGGATRHVQIAQTPQRSEPDAGEIDYPAVFAGLKAGGYAGYIGAEYIPAETTEAGIGWLEKAKAGT</sequence>
<protein>
    <submittedName>
        <fullName evidence="5">Hydroxypyruvate isomerase</fullName>
    </submittedName>
</protein>
<dbReference type="InterPro" id="IPR013022">
    <property type="entry name" value="Xyl_isomerase-like_TIM-brl"/>
</dbReference>
<dbReference type="PANTHER" id="PTHR43489">
    <property type="entry name" value="ISOMERASE"/>
    <property type="match status" value="1"/>
</dbReference>
<feature type="active site" description="Proton donor/acceptor" evidence="3">
    <location>
        <position position="234"/>
    </location>
</feature>
<dbReference type="AlphaFoldDB" id="A0A2A4CV06"/>
<reference evidence="5 6" key="1">
    <citation type="submission" date="2017-09" db="EMBL/GenBank/DDBJ databases">
        <title>A multilocus sequence analysis scheme for characterization of bacteria in the genus Thioclava.</title>
        <authorList>
            <person name="Liu Y."/>
            <person name="Shao Z."/>
        </authorList>
    </citation>
    <scope>NUCLEOTIDE SEQUENCE [LARGE SCALE GENOMIC DNA]</scope>
    <source>
        <strain evidence="5 6">CAU 1312</strain>
    </source>
</reference>
<gene>
    <name evidence="5" type="ORF">CLN94_01300</name>
</gene>
<dbReference type="InterPro" id="IPR050417">
    <property type="entry name" value="Sugar_Epim/Isomerase"/>
</dbReference>
<proteinExistence type="inferred from homology"/>